<sequence>MSDQTSRENLDGEYGTYSLDDEDQLQPEDTLDGSGDPLDQGYQTADRLQGTTAWGTTAEEQRTDETINQRIGQEVPDPHSAYGAPDNESGLDRDPRDRVGGDDPDSIPADQDWVGDSAEGVGRLVAPDEGNGPDLEKDMVASNTANADDSPEGAAMHYVDEDDLED</sequence>
<feature type="compositionally biased region" description="Acidic residues" evidence="1">
    <location>
        <begin position="19"/>
        <end position="31"/>
    </location>
</feature>
<feature type="region of interest" description="Disordered" evidence="1">
    <location>
        <begin position="1"/>
        <end position="166"/>
    </location>
</feature>
<keyword evidence="4" id="KW-1185">Reference proteome</keyword>
<dbReference type="EMBL" id="CP099489">
    <property type="protein sequence ID" value="USQ78862.1"/>
    <property type="molecule type" value="Genomic_DNA"/>
</dbReference>
<protein>
    <submittedName>
        <fullName evidence="3">DUF5709 domain-containing protein</fullName>
    </submittedName>
</protein>
<dbReference type="Pfam" id="PF18970">
    <property type="entry name" value="DUF5709"/>
    <property type="match status" value="1"/>
</dbReference>
<proteinExistence type="predicted"/>
<dbReference type="RefSeq" id="WP_252591657.1">
    <property type="nucleotide sequence ID" value="NZ_CP099489.1"/>
</dbReference>
<feature type="domain" description="DUF5709" evidence="2">
    <location>
        <begin position="119"/>
        <end position="161"/>
    </location>
</feature>
<feature type="compositionally biased region" description="Basic and acidic residues" evidence="1">
    <location>
        <begin position="1"/>
        <end position="10"/>
    </location>
</feature>
<feature type="compositionally biased region" description="Basic and acidic residues" evidence="1">
    <location>
        <begin position="90"/>
        <end position="101"/>
    </location>
</feature>
<evidence type="ECO:0000259" key="2">
    <source>
        <dbReference type="Pfam" id="PF18970"/>
    </source>
</evidence>
<evidence type="ECO:0000256" key="1">
    <source>
        <dbReference type="SAM" id="MobiDB-lite"/>
    </source>
</evidence>
<gene>
    <name evidence="3" type="ORF">NF556_14675</name>
</gene>
<accession>A0ABY4YQ02</accession>
<reference evidence="3" key="1">
    <citation type="submission" date="2022-06" db="EMBL/GenBank/DDBJ databases">
        <title>Ornithinimicrobium HY1793.</title>
        <authorList>
            <person name="Huang Y."/>
        </authorList>
    </citation>
    <scope>NUCLEOTIDE SEQUENCE</scope>
    <source>
        <strain evidence="3">HY1793</strain>
    </source>
</reference>
<dbReference type="InterPro" id="IPR043763">
    <property type="entry name" value="DUF5709"/>
</dbReference>
<dbReference type="Proteomes" id="UP001056455">
    <property type="component" value="Chromosome"/>
</dbReference>
<name>A0ABY4YQ02_9MICO</name>
<organism evidence="3 4">
    <name type="scientific">Ornithinimicrobium faecis</name>
    <dbReference type="NCBI Taxonomy" id="2934158"/>
    <lineage>
        <taxon>Bacteria</taxon>
        <taxon>Bacillati</taxon>
        <taxon>Actinomycetota</taxon>
        <taxon>Actinomycetes</taxon>
        <taxon>Micrococcales</taxon>
        <taxon>Ornithinimicrobiaceae</taxon>
        <taxon>Ornithinimicrobium</taxon>
    </lineage>
</organism>
<evidence type="ECO:0000313" key="4">
    <source>
        <dbReference type="Proteomes" id="UP001056455"/>
    </source>
</evidence>
<evidence type="ECO:0000313" key="3">
    <source>
        <dbReference type="EMBL" id="USQ78862.1"/>
    </source>
</evidence>